<dbReference type="AlphaFoldDB" id="A0A372FUF7"/>
<evidence type="ECO:0000256" key="2">
    <source>
        <dbReference type="SAM" id="Phobius"/>
    </source>
</evidence>
<feature type="compositionally biased region" description="Low complexity" evidence="1">
    <location>
        <begin position="56"/>
        <end position="68"/>
    </location>
</feature>
<proteinExistence type="predicted"/>
<feature type="transmembrane region" description="Helical" evidence="2">
    <location>
        <begin position="322"/>
        <end position="342"/>
    </location>
</feature>
<feature type="compositionally biased region" description="Polar residues" evidence="1">
    <location>
        <begin position="248"/>
        <end position="263"/>
    </location>
</feature>
<keyword evidence="2" id="KW-1133">Transmembrane helix</keyword>
<protein>
    <submittedName>
        <fullName evidence="3">Uncharacterized protein</fullName>
    </submittedName>
</protein>
<feature type="region of interest" description="Disordered" evidence="1">
    <location>
        <begin position="247"/>
        <end position="268"/>
    </location>
</feature>
<dbReference type="EMBL" id="QVFU01000031">
    <property type="protein sequence ID" value="RFS44385.1"/>
    <property type="molecule type" value="Genomic_DNA"/>
</dbReference>
<reference evidence="3 4" key="1">
    <citation type="submission" date="2018-08" db="EMBL/GenBank/DDBJ databases">
        <title>Verrucosispora craniellae sp. nov., isolated from a marine sponge in the South China Sea.</title>
        <authorList>
            <person name="Li L."/>
            <person name="Lin H.W."/>
        </authorList>
    </citation>
    <scope>NUCLEOTIDE SEQUENCE [LARGE SCALE GENOMIC DNA]</scope>
    <source>
        <strain evidence="3 4">LHW63014</strain>
    </source>
</reference>
<sequence length="416" mass="44272">MAGALACAAVFATVTLTLTGPMSPPDGTRALAAPADATASASAVPRTEVGPPTPSAPGDAPASAPPADAEAEEADPNEFLGTVASVAGTVAAILGGFVLAALLNLSSARNSMSELLRERKRSTAALRRRWHEQNRHNDAALRDLLLSWLRLCYEDDDEAPPPADVRHRLHGLRVGQPAEYLHEIALTFVENRRAADALVADTIPELDRNADLRSFARWAVRHPHDDVDVDLVRDAFERAIESIRRRGNLTSPKSVSSGSPQQQEEAKRRGGALAALEIGLRGFRSGPMAATAAGLRDDLDRSEEALRELHDELTAFRLPSHLGAGVALFCFIVVIGVCYPLYLMPTTPADFTPTAEVLVKVGIVAQLVAITLYMWVLIRSVRGAAPDRDASAGQRATDTLTSPPADEISRVGGTSG</sequence>
<name>A0A372FUF7_9ACTN</name>
<comment type="caution">
    <text evidence="3">The sequence shown here is derived from an EMBL/GenBank/DDBJ whole genome shotgun (WGS) entry which is preliminary data.</text>
</comment>
<feature type="compositionally biased region" description="Low complexity" evidence="1">
    <location>
        <begin position="30"/>
        <end position="43"/>
    </location>
</feature>
<keyword evidence="2" id="KW-0812">Transmembrane</keyword>
<keyword evidence="4" id="KW-1185">Reference proteome</keyword>
<accession>A0A372FUF7</accession>
<feature type="transmembrane region" description="Helical" evidence="2">
    <location>
        <begin position="357"/>
        <end position="378"/>
    </location>
</feature>
<keyword evidence="2" id="KW-0472">Membrane</keyword>
<feature type="transmembrane region" description="Helical" evidence="2">
    <location>
        <begin position="79"/>
        <end position="103"/>
    </location>
</feature>
<feature type="region of interest" description="Disordered" evidence="1">
    <location>
        <begin position="21"/>
        <end position="74"/>
    </location>
</feature>
<evidence type="ECO:0000313" key="3">
    <source>
        <dbReference type="EMBL" id="RFS44385.1"/>
    </source>
</evidence>
<organism evidence="3 4">
    <name type="scientific">Micromonospora craniellae</name>
    <dbReference type="NCBI Taxonomy" id="2294034"/>
    <lineage>
        <taxon>Bacteria</taxon>
        <taxon>Bacillati</taxon>
        <taxon>Actinomycetota</taxon>
        <taxon>Actinomycetes</taxon>
        <taxon>Micromonosporales</taxon>
        <taxon>Micromonosporaceae</taxon>
        <taxon>Micromonospora</taxon>
    </lineage>
</organism>
<gene>
    <name evidence="3" type="ORF">D0Q02_22715</name>
</gene>
<feature type="region of interest" description="Disordered" evidence="1">
    <location>
        <begin position="388"/>
        <end position="416"/>
    </location>
</feature>
<evidence type="ECO:0000313" key="4">
    <source>
        <dbReference type="Proteomes" id="UP000262621"/>
    </source>
</evidence>
<dbReference type="Proteomes" id="UP000262621">
    <property type="component" value="Unassembled WGS sequence"/>
</dbReference>
<evidence type="ECO:0000256" key="1">
    <source>
        <dbReference type="SAM" id="MobiDB-lite"/>
    </source>
</evidence>